<evidence type="ECO:0000256" key="5">
    <source>
        <dbReference type="ARBA" id="ARBA00022679"/>
    </source>
</evidence>
<keyword evidence="6" id="KW-0443">Lipid metabolism</keyword>
<dbReference type="InterPro" id="IPR003835">
    <property type="entry name" value="Glyco_trans_19"/>
</dbReference>
<organism evidence="8 9">
    <name type="scientific">Phaseolus angularis</name>
    <name type="common">Azuki bean</name>
    <name type="synonym">Vigna angularis</name>
    <dbReference type="NCBI Taxonomy" id="3914"/>
    <lineage>
        <taxon>Eukaryota</taxon>
        <taxon>Viridiplantae</taxon>
        <taxon>Streptophyta</taxon>
        <taxon>Embryophyta</taxon>
        <taxon>Tracheophyta</taxon>
        <taxon>Spermatophyta</taxon>
        <taxon>Magnoliopsida</taxon>
        <taxon>eudicotyledons</taxon>
        <taxon>Gunneridae</taxon>
        <taxon>Pentapetalae</taxon>
        <taxon>rosids</taxon>
        <taxon>fabids</taxon>
        <taxon>Fabales</taxon>
        <taxon>Fabaceae</taxon>
        <taxon>Papilionoideae</taxon>
        <taxon>50 kb inversion clade</taxon>
        <taxon>NPAAA clade</taxon>
        <taxon>indigoferoid/millettioid clade</taxon>
        <taxon>Phaseoleae</taxon>
        <taxon>Vigna</taxon>
    </lineage>
</organism>
<reference evidence="8 9" key="1">
    <citation type="submission" date="2020-05" db="EMBL/GenBank/DDBJ databases">
        <title>Vigna angularis (adzuki bean) Var. LongXiaoDou No. 4 denovo assembly.</title>
        <authorList>
            <person name="Xiang H."/>
        </authorList>
    </citation>
    <scope>NUCLEOTIDE SEQUENCE [LARGE SCALE GENOMIC DNA]</scope>
    <source>
        <tissue evidence="8">Leaf</tissue>
    </source>
</reference>
<gene>
    <name evidence="8" type="ORF">HKW66_Vig0226940</name>
</gene>
<dbReference type="GO" id="GO:0016020">
    <property type="term" value="C:membrane"/>
    <property type="evidence" value="ECO:0007669"/>
    <property type="project" value="GOC"/>
</dbReference>
<sequence>MLSNWIPAISLGAKALIRRKWNRNPNPMIVSVQWFSFSSSKAPIDMAARDGELRVFLVAGEVSGDSIASRLMASLRLFSPFPLRFAGVVCDERAKMASEGLKSLFSMEDISVMGLWELLPHLYRIRLKSLDEEQGTWLLPEKELKLKETVEAAVLFEPHVVLTVDSKGFSFRFLKQLRARYIQKNMDFPSHFHYVAPSFWAWKGGEARLRGLAEFVDHLLCILPNEDRICRLNGLHATAVGHPVLEDVLELNLRNKSTIHEWRAKGNAEDFRNKYAVPAGATVISLLPGSRVQEVSRMLPIFSDTVELMKDTVPHLMTVIHVAPNEHVENFIAGAIHGWPVPVILISGGTTQLRYDAFSASRVALCTSGTVAVELQLARLPCVVAYRAHILTEWYVRYNAKIQYMSLPNIFLDKAIIPEALFQSCKPANLALLLNGLIHDSGCREEQIIAAQKFVKLLLPSERTKHNLPQQTSRSYVDYTPSAIAALTILNHAKPVTSI</sequence>
<keyword evidence="2" id="KW-0444">Lipid biosynthesis</keyword>
<proteinExistence type="predicted"/>
<comment type="caution">
    <text evidence="8">The sequence shown here is derived from an EMBL/GenBank/DDBJ whole genome shotgun (WGS) entry which is preliminary data.</text>
</comment>
<dbReference type="GO" id="GO:0009245">
    <property type="term" value="P:lipid A biosynthetic process"/>
    <property type="evidence" value="ECO:0007669"/>
    <property type="project" value="UniProtKB-KW"/>
</dbReference>
<dbReference type="Pfam" id="PF02684">
    <property type="entry name" value="LpxB"/>
    <property type="match status" value="1"/>
</dbReference>
<dbReference type="Proteomes" id="UP000743370">
    <property type="component" value="Unassembled WGS sequence"/>
</dbReference>
<accession>A0A8T0KAY5</accession>
<keyword evidence="5" id="KW-0808">Transferase</keyword>
<comment type="catalytic activity">
    <reaction evidence="7">
        <text>a lipid X + a UDP-2-N,3-O-bis[(3R)-3-hydroxyacyl]-alpha-D-glucosamine = a lipid A disaccharide + UDP + H(+)</text>
        <dbReference type="Rhea" id="RHEA:67828"/>
        <dbReference type="ChEBI" id="CHEBI:15378"/>
        <dbReference type="ChEBI" id="CHEBI:58223"/>
        <dbReference type="ChEBI" id="CHEBI:137748"/>
        <dbReference type="ChEBI" id="CHEBI:176338"/>
        <dbReference type="ChEBI" id="CHEBI:176343"/>
        <dbReference type="EC" id="2.4.1.182"/>
    </reaction>
</comment>
<dbReference type="PANTHER" id="PTHR30372">
    <property type="entry name" value="LIPID-A-DISACCHARIDE SYNTHASE"/>
    <property type="match status" value="1"/>
</dbReference>
<keyword evidence="3" id="KW-0441">Lipid A biosynthesis</keyword>
<dbReference type="GO" id="GO:0008915">
    <property type="term" value="F:lipid-A-disaccharide synthase activity"/>
    <property type="evidence" value="ECO:0007669"/>
    <property type="project" value="UniProtKB-EC"/>
</dbReference>
<evidence type="ECO:0000256" key="4">
    <source>
        <dbReference type="ARBA" id="ARBA00022676"/>
    </source>
</evidence>
<evidence type="ECO:0000256" key="1">
    <source>
        <dbReference type="ARBA" id="ARBA00012687"/>
    </source>
</evidence>
<protein>
    <recommendedName>
        <fullName evidence="1">lipid-A-disaccharide synthase</fullName>
        <ecNumber evidence="1">2.4.1.182</ecNumber>
    </recommendedName>
</protein>
<dbReference type="EC" id="2.4.1.182" evidence="1"/>
<evidence type="ECO:0000256" key="6">
    <source>
        <dbReference type="ARBA" id="ARBA00023098"/>
    </source>
</evidence>
<evidence type="ECO:0000256" key="3">
    <source>
        <dbReference type="ARBA" id="ARBA00022556"/>
    </source>
</evidence>
<dbReference type="PANTHER" id="PTHR30372:SF4">
    <property type="entry name" value="LIPID-A-DISACCHARIDE SYNTHASE, MITOCHONDRIAL-RELATED"/>
    <property type="match status" value="1"/>
</dbReference>
<evidence type="ECO:0000256" key="7">
    <source>
        <dbReference type="ARBA" id="ARBA00048975"/>
    </source>
</evidence>
<evidence type="ECO:0000313" key="9">
    <source>
        <dbReference type="Proteomes" id="UP000743370"/>
    </source>
</evidence>
<evidence type="ECO:0000256" key="2">
    <source>
        <dbReference type="ARBA" id="ARBA00022516"/>
    </source>
</evidence>
<name>A0A8T0KAY5_PHAAN</name>
<dbReference type="GO" id="GO:0005543">
    <property type="term" value="F:phospholipid binding"/>
    <property type="evidence" value="ECO:0007669"/>
    <property type="project" value="TreeGrafter"/>
</dbReference>
<dbReference type="SUPFAM" id="SSF53756">
    <property type="entry name" value="UDP-Glycosyltransferase/glycogen phosphorylase"/>
    <property type="match status" value="1"/>
</dbReference>
<evidence type="ECO:0000313" key="8">
    <source>
        <dbReference type="EMBL" id="KAG2396419.1"/>
    </source>
</evidence>
<keyword evidence="4" id="KW-0328">Glycosyltransferase</keyword>
<dbReference type="AlphaFoldDB" id="A0A8T0KAY5"/>
<dbReference type="EMBL" id="JABFOF010000005">
    <property type="protein sequence ID" value="KAG2396419.1"/>
    <property type="molecule type" value="Genomic_DNA"/>
</dbReference>